<dbReference type="GO" id="GO:0032259">
    <property type="term" value="P:methylation"/>
    <property type="evidence" value="ECO:0007669"/>
    <property type="project" value="UniProtKB-KW"/>
</dbReference>
<keyword evidence="2 6" id="KW-0963">Cytoplasm</keyword>
<evidence type="ECO:0000256" key="5">
    <source>
        <dbReference type="ARBA" id="ARBA00022691"/>
    </source>
</evidence>
<keyword evidence="5 6" id="KW-0949">S-adenosyl-L-methionine</keyword>
<feature type="binding site" evidence="6">
    <location>
        <position position="146"/>
    </location>
    <ligand>
        <name>S-adenosyl-L-methionine</name>
        <dbReference type="ChEBI" id="CHEBI:59789"/>
    </ligand>
</feature>
<evidence type="ECO:0000313" key="8">
    <source>
        <dbReference type="Proteomes" id="UP000307999"/>
    </source>
</evidence>
<dbReference type="Proteomes" id="UP000307999">
    <property type="component" value="Unassembled WGS sequence"/>
</dbReference>
<keyword evidence="3 6" id="KW-0489">Methyltransferase</keyword>
<keyword evidence="7" id="KW-0687">Ribonucleoprotein</keyword>
<evidence type="ECO:0000256" key="3">
    <source>
        <dbReference type="ARBA" id="ARBA00022603"/>
    </source>
</evidence>
<dbReference type="InterPro" id="IPR029063">
    <property type="entry name" value="SAM-dependent_MTases_sf"/>
</dbReference>
<keyword evidence="8" id="KW-1185">Reference proteome</keyword>
<dbReference type="PIRSF" id="PIRSF000401">
    <property type="entry name" value="RPL11_MTase"/>
    <property type="match status" value="1"/>
</dbReference>
<dbReference type="InterPro" id="IPR004498">
    <property type="entry name" value="Ribosomal_PrmA_MeTrfase"/>
</dbReference>
<comment type="similarity">
    <text evidence="1 6">Belongs to the methyltransferase superfamily. PrmA family.</text>
</comment>
<evidence type="ECO:0000313" key="7">
    <source>
        <dbReference type="EMBL" id="TKB46755.1"/>
    </source>
</evidence>
<feature type="binding site" evidence="6">
    <location>
        <position position="230"/>
    </location>
    <ligand>
        <name>S-adenosyl-L-methionine</name>
        <dbReference type="ChEBI" id="CHEBI:59789"/>
    </ligand>
</feature>
<dbReference type="PANTHER" id="PTHR43648:SF1">
    <property type="entry name" value="ELECTRON TRANSFER FLAVOPROTEIN BETA SUBUNIT LYSINE METHYLTRANSFERASE"/>
    <property type="match status" value="1"/>
</dbReference>
<evidence type="ECO:0000256" key="1">
    <source>
        <dbReference type="ARBA" id="ARBA00009741"/>
    </source>
</evidence>
<feature type="binding site" evidence="6">
    <location>
        <position position="167"/>
    </location>
    <ligand>
        <name>S-adenosyl-L-methionine</name>
        <dbReference type="ChEBI" id="CHEBI:59789"/>
    </ligand>
</feature>
<dbReference type="Pfam" id="PF06325">
    <property type="entry name" value="PrmA"/>
    <property type="match status" value="1"/>
</dbReference>
<accession>A0A4V5NUT5</accession>
<dbReference type="RefSeq" id="WP_136734822.1">
    <property type="nucleotide sequence ID" value="NZ_SWDB01000007.1"/>
</dbReference>
<dbReference type="AlphaFoldDB" id="A0A4V5NUT5"/>
<comment type="subcellular location">
    <subcellularLocation>
        <location evidence="6">Cytoplasm</location>
    </subcellularLocation>
</comment>
<dbReference type="EC" id="2.1.1.-" evidence="6"/>
<dbReference type="EMBL" id="SWDB01000007">
    <property type="protein sequence ID" value="TKB46755.1"/>
    <property type="molecule type" value="Genomic_DNA"/>
</dbReference>
<dbReference type="GO" id="GO:0016279">
    <property type="term" value="F:protein-lysine N-methyltransferase activity"/>
    <property type="evidence" value="ECO:0007669"/>
    <property type="project" value="TreeGrafter"/>
</dbReference>
<dbReference type="Gene3D" id="3.40.50.150">
    <property type="entry name" value="Vaccinia Virus protein VP39"/>
    <property type="match status" value="1"/>
</dbReference>
<dbReference type="InterPro" id="IPR050078">
    <property type="entry name" value="Ribosomal_L11_MeTrfase_PrmA"/>
</dbReference>
<comment type="catalytic activity">
    <reaction evidence="6">
        <text>L-lysyl-[protein] + 3 S-adenosyl-L-methionine = N(6),N(6),N(6)-trimethyl-L-lysyl-[protein] + 3 S-adenosyl-L-homocysteine + 3 H(+)</text>
        <dbReference type="Rhea" id="RHEA:54192"/>
        <dbReference type="Rhea" id="RHEA-COMP:9752"/>
        <dbReference type="Rhea" id="RHEA-COMP:13826"/>
        <dbReference type="ChEBI" id="CHEBI:15378"/>
        <dbReference type="ChEBI" id="CHEBI:29969"/>
        <dbReference type="ChEBI" id="CHEBI:57856"/>
        <dbReference type="ChEBI" id="CHEBI:59789"/>
        <dbReference type="ChEBI" id="CHEBI:61961"/>
    </reaction>
</comment>
<sequence length="293" mass="32791">MPWIQLRLAANEETAEKYSDWLSACGAQAVTFIDAKDTPIYEPLPGDEVTYWSNTVVMGLYDASHDMEKVITYLQSIHPDKKDMQYKLEQLEDKDWEREWMDNFHPMKFGQRLWICPSWREVPEPDAVNVMLDPGLAFGTGTHPTTALCLTWLDGLDLAGKTVVDFGCGSGILSLAALKLGAERVIGIDIDPQALQASKANAERNNVADRLFLYLPDEQPELKADIVVANILAGPLKELSQVITSFVKPGGLLALSGILEEQGESLSQVYDQYCQMNPMTVQEEWVRLDGIRR</sequence>
<keyword evidence="4 6" id="KW-0808">Transferase</keyword>
<evidence type="ECO:0000256" key="6">
    <source>
        <dbReference type="HAMAP-Rule" id="MF_00735"/>
    </source>
</evidence>
<comment type="caution">
    <text evidence="7">The sequence shown here is derived from an EMBL/GenBank/DDBJ whole genome shotgun (WGS) entry which is preliminary data.</text>
</comment>
<dbReference type="SUPFAM" id="SSF53335">
    <property type="entry name" value="S-adenosyl-L-methionine-dependent methyltransferases"/>
    <property type="match status" value="1"/>
</dbReference>
<protein>
    <recommendedName>
        <fullName evidence="6">Ribosomal protein L11 methyltransferase</fullName>
        <shortName evidence="6">L11 Mtase</shortName>
        <ecNumber evidence="6">2.1.1.-</ecNumber>
    </recommendedName>
</protein>
<reference evidence="7 8" key="1">
    <citation type="submission" date="2019-04" db="EMBL/GenBank/DDBJ databases">
        <title>Thalassotalea guangxiensis sp. nov., isolated from sediment of the coastal wetland.</title>
        <authorList>
            <person name="Zheng S."/>
            <person name="Zhang D."/>
        </authorList>
    </citation>
    <scope>NUCLEOTIDE SEQUENCE [LARGE SCALE GENOMIC DNA]</scope>
    <source>
        <strain evidence="7 8">ZS-4</strain>
    </source>
</reference>
<evidence type="ECO:0000256" key="2">
    <source>
        <dbReference type="ARBA" id="ARBA00022490"/>
    </source>
</evidence>
<evidence type="ECO:0000256" key="4">
    <source>
        <dbReference type="ARBA" id="ARBA00022679"/>
    </source>
</evidence>
<proteinExistence type="inferred from homology"/>
<dbReference type="HAMAP" id="MF_00735">
    <property type="entry name" value="Methyltr_PrmA"/>
    <property type="match status" value="1"/>
</dbReference>
<dbReference type="PANTHER" id="PTHR43648">
    <property type="entry name" value="ELECTRON TRANSFER FLAVOPROTEIN BETA SUBUNIT LYSINE METHYLTRANSFERASE"/>
    <property type="match status" value="1"/>
</dbReference>
<feature type="binding site" evidence="6">
    <location>
        <position position="189"/>
    </location>
    <ligand>
        <name>S-adenosyl-L-methionine</name>
        <dbReference type="ChEBI" id="CHEBI:59789"/>
    </ligand>
</feature>
<dbReference type="NCBIfam" id="TIGR00406">
    <property type="entry name" value="prmA"/>
    <property type="match status" value="1"/>
</dbReference>
<comment type="function">
    <text evidence="6">Methylates ribosomal protein L11.</text>
</comment>
<dbReference type="CDD" id="cd02440">
    <property type="entry name" value="AdoMet_MTases"/>
    <property type="match status" value="1"/>
</dbReference>
<organism evidence="7 8">
    <name type="scientific">Thalassotalea mangrovi</name>
    <dbReference type="NCBI Taxonomy" id="2572245"/>
    <lineage>
        <taxon>Bacteria</taxon>
        <taxon>Pseudomonadati</taxon>
        <taxon>Pseudomonadota</taxon>
        <taxon>Gammaproteobacteria</taxon>
        <taxon>Alteromonadales</taxon>
        <taxon>Colwelliaceae</taxon>
        <taxon>Thalassotalea</taxon>
    </lineage>
</organism>
<keyword evidence="7" id="KW-0689">Ribosomal protein</keyword>
<dbReference type="OrthoDB" id="9785995at2"/>
<dbReference type="GO" id="GO:0005840">
    <property type="term" value="C:ribosome"/>
    <property type="evidence" value="ECO:0007669"/>
    <property type="project" value="UniProtKB-KW"/>
</dbReference>
<name>A0A4V5NUT5_9GAMM</name>
<gene>
    <name evidence="6 7" type="primary">prmA</name>
    <name evidence="7" type="ORF">E8M12_04140</name>
</gene>
<dbReference type="GO" id="GO:0005829">
    <property type="term" value="C:cytosol"/>
    <property type="evidence" value="ECO:0007669"/>
    <property type="project" value="TreeGrafter"/>
</dbReference>